<evidence type="ECO:0008006" key="4">
    <source>
        <dbReference type="Google" id="ProtNLM"/>
    </source>
</evidence>
<reference evidence="2 3" key="1">
    <citation type="submission" date="2024-05" db="EMBL/GenBank/DDBJ databases">
        <title>A high-quality chromosomal-level genome assembly of Topmouth culter (Culter alburnus).</title>
        <authorList>
            <person name="Zhao H."/>
        </authorList>
    </citation>
    <scope>NUCLEOTIDE SEQUENCE [LARGE SCALE GENOMIC DNA]</scope>
    <source>
        <strain evidence="2">CATC2023</strain>
        <tissue evidence="2">Muscle</tissue>
    </source>
</reference>
<name>A0AAW2AVC7_CULAL</name>
<feature type="chain" id="PRO_5043766433" description="Secreted protein" evidence="1">
    <location>
        <begin position="28"/>
        <end position="72"/>
    </location>
</feature>
<keyword evidence="3" id="KW-1185">Reference proteome</keyword>
<sequence>MRCAGEMSRMASHPILICLCLSSISSTQKKLLEPGTCTGCSAEKEEELASLSVFRESERGSTGGLARVTFID</sequence>
<gene>
    <name evidence="2" type="ORF">ABG768_021259</name>
</gene>
<protein>
    <recommendedName>
        <fullName evidence="4">Secreted protein</fullName>
    </recommendedName>
</protein>
<organism evidence="2 3">
    <name type="scientific">Culter alburnus</name>
    <name type="common">Topmouth culter</name>
    <dbReference type="NCBI Taxonomy" id="194366"/>
    <lineage>
        <taxon>Eukaryota</taxon>
        <taxon>Metazoa</taxon>
        <taxon>Chordata</taxon>
        <taxon>Craniata</taxon>
        <taxon>Vertebrata</taxon>
        <taxon>Euteleostomi</taxon>
        <taxon>Actinopterygii</taxon>
        <taxon>Neopterygii</taxon>
        <taxon>Teleostei</taxon>
        <taxon>Ostariophysi</taxon>
        <taxon>Cypriniformes</taxon>
        <taxon>Xenocyprididae</taxon>
        <taxon>Xenocypridinae</taxon>
        <taxon>Culter</taxon>
    </lineage>
</organism>
<evidence type="ECO:0000256" key="1">
    <source>
        <dbReference type="SAM" id="SignalP"/>
    </source>
</evidence>
<comment type="caution">
    <text evidence="2">The sequence shown here is derived from an EMBL/GenBank/DDBJ whole genome shotgun (WGS) entry which is preliminary data.</text>
</comment>
<keyword evidence="1" id="KW-0732">Signal</keyword>
<dbReference type="EMBL" id="JAWDJR010000004">
    <property type="protein sequence ID" value="KAK9976035.1"/>
    <property type="molecule type" value="Genomic_DNA"/>
</dbReference>
<evidence type="ECO:0000313" key="2">
    <source>
        <dbReference type="EMBL" id="KAK9976035.1"/>
    </source>
</evidence>
<feature type="signal peptide" evidence="1">
    <location>
        <begin position="1"/>
        <end position="27"/>
    </location>
</feature>
<dbReference type="Proteomes" id="UP001479290">
    <property type="component" value="Unassembled WGS sequence"/>
</dbReference>
<dbReference type="AlphaFoldDB" id="A0AAW2AVC7"/>
<accession>A0AAW2AVC7</accession>
<evidence type="ECO:0000313" key="3">
    <source>
        <dbReference type="Proteomes" id="UP001479290"/>
    </source>
</evidence>
<proteinExistence type="predicted"/>